<dbReference type="OrthoDB" id="654211at2759"/>
<dbReference type="FunFam" id="3.30.160.60:FF:000110">
    <property type="entry name" value="Zinc finger protein-like"/>
    <property type="match status" value="1"/>
</dbReference>
<evidence type="ECO:0000256" key="3">
    <source>
        <dbReference type="ARBA" id="ARBA00022723"/>
    </source>
</evidence>
<dbReference type="Gene3D" id="3.30.160.60">
    <property type="entry name" value="Classic Zinc Finger"/>
    <property type="match status" value="8"/>
</dbReference>
<evidence type="ECO:0000313" key="13">
    <source>
        <dbReference type="Proteomes" id="UP000504629"/>
    </source>
</evidence>
<evidence type="ECO:0000256" key="7">
    <source>
        <dbReference type="ARBA" id="ARBA00023242"/>
    </source>
</evidence>
<dbReference type="InterPro" id="IPR036236">
    <property type="entry name" value="Znf_C2H2_sf"/>
</dbReference>
<feature type="domain" description="C2H2-type" evidence="11">
    <location>
        <begin position="527"/>
        <end position="554"/>
    </location>
</feature>
<dbReference type="SMART" id="SM00868">
    <property type="entry name" value="zf-AD"/>
    <property type="match status" value="1"/>
</dbReference>
<dbReference type="PROSITE" id="PS00028">
    <property type="entry name" value="ZINC_FINGER_C2H2_1"/>
    <property type="match status" value="9"/>
</dbReference>
<dbReference type="KEGG" id="bman:114244419"/>
<dbReference type="FunFam" id="3.30.160.60:FF:001498">
    <property type="entry name" value="Zinc finger protein 404"/>
    <property type="match status" value="1"/>
</dbReference>
<feature type="domain" description="C2H2-type" evidence="11">
    <location>
        <begin position="471"/>
        <end position="498"/>
    </location>
</feature>
<dbReference type="PANTHER" id="PTHR24379:SF121">
    <property type="entry name" value="C2H2-TYPE DOMAIN-CONTAINING PROTEIN"/>
    <property type="match status" value="1"/>
</dbReference>
<feature type="binding site" evidence="9">
    <location>
        <position position="46"/>
    </location>
    <ligand>
        <name>Zn(2+)</name>
        <dbReference type="ChEBI" id="CHEBI:29105"/>
    </ligand>
</feature>
<accession>A0A6J2JSV2</accession>
<evidence type="ECO:0000259" key="11">
    <source>
        <dbReference type="PROSITE" id="PS50157"/>
    </source>
</evidence>
<name>A0A6J2JSV2_BOMMA</name>
<evidence type="ECO:0000256" key="9">
    <source>
        <dbReference type="PROSITE-ProRule" id="PRU01263"/>
    </source>
</evidence>
<keyword evidence="13" id="KW-1185">Reference proteome</keyword>
<feature type="compositionally biased region" description="Basic and acidic residues" evidence="10">
    <location>
        <begin position="158"/>
        <end position="172"/>
    </location>
</feature>
<dbReference type="GO" id="GO:0006355">
    <property type="term" value="P:regulation of DNA-templated transcription"/>
    <property type="evidence" value="ECO:0007669"/>
    <property type="project" value="UniProtKB-ARBA"/>
</dbReference>
<dbReference type="AlphaFoldDB" id="A0A6J2JSV2"/>
<dbReference type="PANTHER" id="PTHR24379">
    <property type="entry name" value="KRAB AND ZINC FINGER DOMAIN-CONTAINING"/>
    <property type="match status" value="1"/>
</dbReference>
<evidence type="ECO:0000259" key="12">
    <source>
        <dbReference type="PROSITE" id="PS51915"/>
    </source>
</evidence>
<comment type="similarity">
    <text evidence="2">Belongs to the krueppel C2H2-type zinc-finger protein family.</text>
</comment>
<dbReference type="RefSeq" id="XP_028032027.1">
    <property type="nucleotide sequence ID" value="XM_028176226.1"/>
</dbReference>
<feature type="binding site" evidence="9">
    <location>
        <position position="6"/>
    </location>
    <ligand>
        <name>Zn(2+)</name>
        <dbReference type="ChEBI" id="CHEBI:29105"/>
    </ligand>
</feature>
<dbReference type="SUPFAM" id="SSF57667">
    <property type="entry name" value="beta-beta-alpha zinc fingers"/>
    <property type="match status" value="5"/>
</dbReference>
<feature type="domain" description="C2H2-type" evidence="11">
    <location>
        <begin position="499"/>
        <end position="526"/>
    </location>
</feature>
<feature type="domain" description="C2H2-type" evidence="11">
    <location>
        <begin position="329"/>
        <end position="357"/>
    </location>
</feature>
<evidence type="ECO:0000256" key="6">
    <source>
        <dbReference type="ARBA" id="ARBA00022833"/>
    </source>
</evidence>
<feature type="domain" description="C2H2-type" evidence="11">
    <location>
        <begin position="302"/>
        <end position="330"/>
    </location>
</feature>
<dbReference type="GO" id="GO:0005634">
    <property type="term" value="C:nucleus"/>
    <property type="evidence" value="ECO:0007669"/>
    <property type="project" value="UniProtKB-SubCell"/>
</dbReference>
<reference evidence="14" key="1">
    <citation type="submission" date="2025-08" db="UniProtKB">
        <authorList>
            <consortium name="RefSeq"/>
        </authorList>
    </citation>
    <scope>IDENTIFICATION</scope>
    <source>
        <tissue evidence="14">Silk gland</tissue>
    </source>
</reference>
<dbReference type="Proteomes" id="UP000504629">
    <property type="component" value="Unplaced"/>
</dbReference>
<organism evidence="13 14">
    <name type="scientific">Bombyx mandarina</name>
    <name type="common">Wild silk moth</name>
    <name type="synonym">Wild silkworm</name>
    <dbReference type="NCBI Taxonomy" id="7092"/>
    <lineage>
        <taxon>Eukaryota</taxon>
        <taxon>Metazoa</taxon>
        <taxon>Ecdysozoa</taxon>
        <taxon>Arthropoda</taxon>
        <taxon>Hexapoda</taxon>
        <taxon>Insecta</taxon>
        <taxon>Pterygota</taxon>
        <taxon>Neoptera</taxon>
        <taxon>Endopterygota</taxon>
        <taxon>Lepidoptera</taxon>
        <taxon>Glossata</taxon>
        <taxon>Ditrysia</taxon>
        <taxon>Bombycoidea</taxon>
        <taxon>Bombycidae</taxon>
        <taxon>Bombycinae</taxon>
        <taxon>Bombyx</taxon>
    </lineage>
</organism>
<dbReference type="InterPro" id="IPR013087">
    <property type="entry name" value="Znf_C2H2_type"/>
</dbReference>
<evidence type="ECO:0000313" key="14">
    <source>
        <dbReference type="RefSeq" id="XP_028032027.1"/>
    </source>
</evidence>
<keyword evidence="6 9" id="KW-0862">Zinc</keyword>
<sequence>MEFAVCRICLKINVKMHRITKTKLQIIYEKLTNIKIENHVLPLLLCYMCRRKLQNCHELMLKALNSEMFLAELGRSGVQLTEQVIETNSHHESLLSQSKIETVEIQEVYVKKEITEQNINEDLSNEDDLKDSPKYDFNIDDGNNATDSEDDVPLKSILKKDKEKQVPREMSECQKTNRRRSNKRTEQKIDSEEIKLSREEQMEALLKRAKSLNYINSPFKCNLCFRGFVFEQAYINHKMKHDEVNGPHQCPVCKMHYRTQRHLRVHSVTAHERLYRCNKCGTISHTMNQARDHEKWHNGHTYECLLCGMKFRKPTSYLTHKRKRHPSKYICNLCGESFIGAHGLLMHKTKAHKSSESNPEDGSPGEGFCAECDIRFTTLEAWKRHMICSINHRYDSSLKCKICNIKYSSADSFTVHMKEHLKSLKRHRGPPGDTGHTKVACDQCGGSFANKSKLQAHINRMHLGIKYNKDIVCEVCGKKFSSNAFLRYHQRIHTGEKPYSCETCSRRFTEKNQLRIHVRTHTGEKPYCCIVCGRSFSQKPALNRHYRTHTGAKPYECRYCSKKFSQSNSMNLHVKTIHLKMGRVASAKKTDGDPIEVLPEKKNICIFE</sequence>
<feature type="domain" description="ZAD" evidence="12">
    <location>
        <begin position="4"/>
        <end position="73"/>
    </location>
</feature>
<evidence type="ECO:0000256" key="4">
    <source>
        <dbReference type="ARBA" id="ARBA00022737"/>
    </source>
</evidence>
<keyword evidence="5 8" id="KW-0863">Zinc-finger</keyword>
<evidence type="ECO:0000256" key="8">
    <source>
        <dbReference type="PROSITE-ProRule" id="PRU00042"/>
    </source>
</evidence>
<evidence type="ECO:0000256" key="10">
    <source>
        <dbReference type="SAM" id="MobiDB-lite"/>
    </source>
</evidence>
<dbReference type="Pfam" id="PF13894">
    <property type="entry name" value="zf-C2H2_4"/>
    <property type="match status" value="1"/>
</dbReference>
<keyword evidence="7" id="KW-0539">Nucleus</keyword>
<dbReference type="SMART" id="SM00355">
    <property type="entry name" value="ZnF_C2H2"/>
    <property type="match status" value="12"/>
</dbReference>
<feature type="domain" description="C2H2-type" evidence="11">
    <location>
        <begin position="555"/>
        <end position="578"/>
    </location>
</feature>
<evidence type="ECO:0000256" key="5">
    <source>
        <dbReference type="ARBA" id="ARBA00022771"/>
    </source>
</evidence>
<feature type="region of interest" description="Disordered" evidence="10">
    <location>
        <begin position="121"/>
        <end position="190"/>
    </location>
</feature>
<dbReference type="PROSITE" id="PS50157">
    <property type="entry name" value="ZINC_FINGER_C2H2_2"/>
    <property type="match status" value="8"/>
</dbReference>
<feature type="domain" description="C2H2-type" evidence="11">
    <location>
        <begin position="439"/>
        <end position="467"/>
    </location>
</feature>
<keyword evidence="3 9" id="KW-0479">Metal-binding</keyword>
<proteinExistence type="inferred from homology"/>
<evidence type="ECO:0000256" key="2">
    <source>
        <dbReference type="ARBA" id="ARBA00006991"/>
    </source>
</evidence>
<protein>
    <submittedName>
        <fullName evidence="14">Zinc finger protein 2 homolog</fullName>
    </submittedName>
</protein>
<dbReference type="FunFam" id="3.30.160.60:FF:000774">
    <property type="entry name" value="Zinc finger protein"/>
    <property type="match status" value="1"/>
</dbReference>
<dbReference type="Pfam" id="PF00096">
    <property type="entry name" value="zf-C2H2"/>
    <property type="match status" value="5"/>
</dbReference>
<dbReference type="InterPro" id="IPR012934">
    <property type="entry name" value="Znf_AD"/>
</dbReference>
<evidence type="ECO:0000256" key="1">
    <source>
        <dbReference type="ARBA" id="ARBA00004123"/>
    </source>
</evidence>
<dbReference type="GO" id="GO:0008270">
    <property type="term" value="F:zinc ion binding"/>
    <property type="evidence" value="ECO:0007669"/>
    <property type="project" value="UniProtKB-UniRule"/>
</dbReference>
<feature type="domain" description="C2H2-type" evidence="11">
    <location>
        <begin position="275"/>
        <end position="302"/>
    </location>
</feature>
<dbReference type="FunFam" id="3.30.160.60:FF:002343">
    <property type="entry name" value="Zinc finger protein 33A"/>
    <property type="match status" value="1"/>
</dbReference>
<feature type="binding site" evidence="9">
    <location>
        <position position="9"/>
    </location>
    <ligand>
        <name>Zn(2+)</name>
        <dbReference type="ChEBI" id="CHEBI:29105"/>
    </ligand>
</feature>
<dbReference type="PROSITE" id="PS51915">
    <property type="entry name" value="ZAD"/>
    <property type="match status" value="1"/>
</dbReference>
<dbReference type="GeneID" id="114244419"/>
<feature type="binding site" evidence="9">
    <location>
        <position position="49"/>
    </location>
    <ligand>
        <name>Zn(2+)</name>
        <dbReference type="ChEBI" id="CHEBI:29105"/>
    </ligand>
</feature>
<comment type="subcellular location">
    <subcellularLocation>
        <location evidence="1">Nucleus</location>
    </subcellularLocation>
</comment>
<keyword evidence="4" id="KW-0677">Repeat</keyword>
<gene>
    <name evidence="14" type="primary">LOC114244419</name>
</gene>